<reference evidence="2" key="1">
    <citation type="journal article" date="2015" name="Nature">
        <title>Complex archaea that bridge the gap between prokaryotes and eukaryotes.</title>
        <authorList>
            <person name="Spang A."/>
            <person name="Saw J.H."/>
            <person name="Jorgensen S.L."/>
            <person name="Zaremba-Niedzwiedzka K."/>
            <person name="Martijn J."/>
            <person name="Lind A.E."/>
            <person name="van Eijk R."/>
            <person name="Schleper C."/>
            <person name="Guy L."/>
            <person name="Ettema T.J."/>
        </authorList>
    </citation>
    <scope>NUCLEOTIDE SEQUENCE</scope>
</reference>
<gene>
    <name evidence="2" type="ORF">LCGC14_1448530</name>
</gene>
<dbReference type="AlphaFoldDB" id="A0A0F9MKE2"/>
<proteinExistence type="predicted"/>
<sequence>MKPKKRIQKWKGGLMLVKIAYYDSQISKEKREIIKKEKLIREYEGELKRLRKAKMEYKLTKEKAVRKKP</sequence>
<keyword evidence="1" id="KW-0175">Coiled coil</keyword>
<dbReference type="EMBL" id="LAZR01009951">
    <property type="protein sequence ID" value="KKM69657.1"/>
    <property type="molecule type" value="Genomic_DNA"/>
</dbReference>
<evidence type="ECO:0000256" key="1">
    <source>
        <dbReference type="SAM" id="Coils"/>
    </source>
</evidence>
<name>A0A0F9MKE2_9ZZZZ</name>
<feature type="coiled-coil region" evidence="1">
    <location>
        <begin position="26"/>
        <end position="67"/>
    </location>
</feature>
<comment type="caution">
    <text evidence="2">The sequence shown here is derived from an EMBL/GenBank/DDBJ whole genome shotgun (WGS) entry which is preliminary data.</text>
</comment>
<organism evidence="2">
    <name type="scientific">marine sediment metagenome</name>
    <dbReference type="NCBI Taxonomy" id="412755"/>
    <lineage>
        <taxon>unclassified sequences</taxon>
        <taxon>metagenomes</taxon>
        <taxon>ecological metagenomes</taxon>
    </lineage>
</organism>
<accession>A0A0F9MKE2</accession>
<evidence type="ECO:0000313" key="2">
    <source>
        <dbReference type="EMBL" id="KKM69657.1"/>
    </source>
</evidence>
<protein>
    <submittedName>
        <fullName evidence="2">Uncharacterized protein</fullName>
    </submittedName>
</protein>